<dbReference type="AlphaFoldDB" id="A0A561WE70"/>
<name>A0A561WE70_9ACTN</name>
<organism evidence="3 4">
    <name type="scientific">Micromonospora palomenae</name>
    <dbReference type="NCBI Taxonomy" id="1461247"/>
    <lineage>
        <taxon>Bacteria</taxon>
        <taxon>Bacillati</taxon>
        <taxon>Actinomycetota</taxon>
        <taxon>Actinomycetes</taxon>
        <taxon>Micromonosporales</taxon>
        <taxon>Micromonosporaceae</taxon>
        <taxon>Micromonospora</taxon>
    </lineage>
</organism>
<keyword evidence="4" id="KW-1185">Reference proteome</keyword>
<proteinExistence type="predicted"/>
<evidence type="ECO:0000313" key="3">
    <source>
        <dbReference type="EMBL" id="TWG22142.1"/>
    </source>
</evidence>
<evidence type="ECO:0000313" key="4">
    <source>
        <dbReference type="Proteomes" id="UP000319927"/>
    </source>
</evidence>
<evidence type="ECO:0000256" key="2">
    <source>
        <dbReference type="SAM" id="Phobius"/>
    </source>
</evidence>
<reference evidence="3 4" key="1">
    <citation type="submission" date="2019-06" db="EMBL/GenBank/DDBJ databases">
        <title>Sequencing the genomes of 1000 actinobacteria strains.</title>
        <authorList>
            <person name="Klenk H.-P."/>
        </authorList>
    </citation>
    <scope>NUCLEOTIDE SEQUENCE [LARGE SCALE GENOMIC DNA]</scope>
    <source>
        <strain evidence="3 4">DSM 102131</strain>
    </source>
</reference>
<keyword evidence="2" id="KW-1133">Transmembrane helix</keyword>
<feature type="compositionally biased region" description="Polar residues" evidence="1">
    <location>
        <begin position="15"/>
        <end position="24"/>
    </location>
</feature>
<evidence type="ECO:0000256" key="1">
    <source>
        <dbReference type="SAM" id="MobiDB-lite"/>
    </source>
</evidence>
<feature type="transmembrane region" description="Helical" evidence="2">
    <location>
        <begin position="50"/>
        <end position="73"/>
    </location>
</feature>
<dbReference type="EMBL" id="VIXA01000002">
    <property type="protein sequence ID" value="TWG22142.1"/>
    <property type="molecule type" value="Genomic_DNA"/>
</dbReference>
<feature type="region of interest" description="Disordered" evidence="1">
    <location>
        <begin position="1"/>
        <end position="40"/>
    </location>
</feature>
<dbReference type="Proteomes" id="UP000319927">
    <property type="component" value="Unassembled WGS sequence"/>
</dbReference>
<feature type="transmembrane region" description="Helical" evidence="2">
    <location>
        <begin position="85"/>
        <end position="104"/>
    </location>
</feature>
<keyword evidence="2" id="KW-0812">Transmembrane</keyword>
<gene>
    <name evidence="3" type="ORF">FHX75_12662</name>
</gene>
<comment type="caution">
    <text evidence="3">The sequence shown here is derived from an EMBL/GenBank/DDBJ whole genome shotgun (WGS) entry which is preliminary data.</text>
</comment>
<keyword evidence="2" id="KW-0472">Membrane</keyword>
<dbReference type="RefSeq" id="WP_154940178.1">
    <property type="nucleotide sequence ID" value="NZ_VIXA01000002.1"/>
</dbReference>
<protein>
    <submittedName>
        <fullName evidence="3">Uncharacterized protein</fullName>
    </submittedName>
</protein>
<accession>A0A561WE70</accession>
<sequence>MPKSTSGRRVPARPTSASNRSSARQIPRQAEPVDDETTSNESYLLTQRDLLILMITLIVGLLAAFVTGLTTAVQAAPTLGVGPSIALGVAGGVVTMVLTGLVVANRLHKLVR</sequence>